<dbReference type="GO" id="GO:0019748">
    <property type="term" value="P:secondary metabolic process"/>
    <property type="evidence" value="ECO:0007669"/>
    <property type="project" value="TreeGrafter"/>
</dbReference>
<dbReference type="AlphaFoldDB" id="A0AAX4K7I7"/>
<sequence length="628" mass="69662">MAIKPSIEECDRIMTSPGSILEIETRLINGRKVRTWKHLPPTFRQFLLHTLHNYSERQFLSSPLPIPKPARVSARDKAKISVEVEDPRENVTFGQVLEMSLRLATWMRKIGLGIGSKVMIGGRNCTGFIVSFIATHLIGGVTVFLNAWLPREQLVWSIRMTNPDLILLDEERAEILGPYRHVRDSKLPEMYCWSETSYLPTLLDVFNTPVDVSSILRGDGLEELGPESDAVIFFSSGTSGFPKAVLSTQRMALSNLWSGMVAPARAALRAGLPQPPLPKTTDPQRTLLLAIPLFHVTGCLSWLMRAFFAGSRMVLMRRWSTEEAIRLIIKENVKVIGGVPAVVSSIIQSPLLPKAQTFDTVFYGGAPPSSHMPKEVKTKWPKAGLVQGYGLTETNAYVCSVAGMDYLGRPDSTGPPVPICDLKIVDPETKKPLPTGQTGLLLVNGPQVMKCYLGDEEATQKAIDAEGWLDTGDIGYVDEEGFLYIKDRLKDIIIRGGENITSSEVENALYSLSYISEVAALPLPHDRLGEVVGVVVSLRPSSSNSSNLINEKRSIIEKKVINDLKYKDLLPKYSIPELVYTHNGPLPKNVNGKILKKDLKVLITKEWERRKAIPKLLNISEIIPKAKL</sequence>
<gene>
    <name evidence="3" type="ORF">L201_008012</name>
</gene>
<proteinExistence type="predicted"/>
<keyword evidence="4" id="KW-1185">Reference proteome</keyword>
<feature type="domain" description="AMP-dependent synthetase/ligase" evidence="2">
    <location>
        <begin position="82"/>
        <end position="453"/>
    </location>
</feature>
<keyword evidence="1" id="KW-0472">Membrane</keyword>
<accession>A0AAX4K7I7</accession>
<feature type="transmembrane region" description="Helical" evidence="1">
    <location>
        <begin position="287"/>
        <end position="308"/>
    </location>
</feature>
<keyword evidence="1" id="KW-0812">Transmembrane</keyword>
<dbReference type="Pfam" id="PF00501">
    <property type="entry name" value="AMP-binding"/>
    <property type="match status" value="1"/>
</dbReference>
<dbReference type="Gene3D" id="3.30.300.30">
    <property type="match status" value="1"/>
</dbReference>
<dbReference type="PANTHER" id="PTHR24096:SF393">
    <property type="entry name" value="LIGASE, PUTATIVE-RELATED"/>
    <property type="match status" value="1"/>
</dbReference>
<dbReference type="InterPro" id="IPR000873">
    <property type="entry name" value="AMP-dep_synth/lig_dom"/>
</dbReference>
<feature type="transmembrane region" description="Helical" evidence="1">
    <location>
        <begin position="127"/>
        <end position="149"/>
    </location>
</feature>
<protein>
    <recommendedName>
        <fullName evidence="2">AMP-dependent synthetase/ligase domain-containing protein</fullName>
    </recommendedName>
</protein>
<evidence type="ECO:0000259" key="2">
    <source>
        <dbReference type="Pfam" id="PF00501"/>
    </source>
</evidence>
<dbReference type="InterPro" id="IPR020845">
    <property type="entry name" value="AMP-binding_CS"/>
</dbReference>
<keyword evidence="1" id="KW-1133">Transmembrane helix</keyword>
<dbReference type="GO" id="GO:0016405">
    <property type="term" value="F:CoA-ligase activity"/>
    <property type="evidence" value="ECO:0007669"/>
    <property type="project" value="TreeGrafter"/>
</dbReference>
<dbReference type="Proteomes" id="UP001355207">
    <property type="component" value="Chromosome 11"/>
</dbReference>
<dbReference type="PANTHER" id="PTHR24096">
    <property type="entry name" value="LONG-CHAIN-FATTY-ACID--COA LIGASE"/>
    <property type="match status" value="1"/>
</dbReference>
<evidence type="ECO:0000313" key="3">
    <source>
        <dbReference type="EMBL" id="WWC93048.1"/>
    </source>
</evidence>
<dbReference type="PROSITE" id="PS00455">
    <property type="entry name" value="AMP_BINDING"/>
    <property type="match status" value="1"/>
</dbReference>
<reference evidence="3 4" key="1">
    <citation type="submission" date="2024-01" db="EMBL/GenBank/DDBJ databases">
        <title>Comparative genomics of Cryptococcus and Kwoniella reveals pathogenesis evolution and contrasting modes of karyotype evolution via chromosome fusion or intercentromeric recombination.</title>
        <authorList>
            <person name="Coelho M.A."/>
            <person name="David-Palma M."/>
            <person name="Shea T."/>
            <person name="Bowers K."/>
            <person name="McGinley-Smith S."/>
            <person name="Mohammad A.W."/>
            <person name="Gnirke A."/>
            <person name="Yurkov A.M."/>
            <person name="Nowrousian M."/>
            <person name="Sun S."/>
            <person name="Cuomo C.A."/>
            <person name="Heitman J."/>
        </authorList>
    </citation>
    <scope>NUCLEOTIDE SEQUENCE [LARGE SCALE GENOMIC DNA]</scope>
    <source>
        <strain evidence="3 4">CBS 6074</strain>
    </source>
</reference>
<dbReference type="Gene3D" id="3.40.50.12780">
    <property type="entry name" value="N-terminal domain of ligase-like"/>
    <property type="match status" value="1"/>
</dbReference>
<dbReference type="RefSeq" id="XP_066079810.1">
    <property type="nucleotide sequence ID" value="XM_066223713.1"/>
</dbReference>
<organism evidence="3 4">
    <name type="scientific">Kwoniella dendrophila CBS 6074</name>
    <dbReference type="NCBI Taxonomy" id="1295534"/>
    <lineage>
        <taxon>Eukaryota</taxon>
        <taxon>Fungi</taxon>
        <taxon>Dikarya</taxon>
        <taxon>Basidiomycota</taxon>
        <taxon>Agaricomycotina</taxon>
        <taxon>Tremellomycetes</taxon>
        <taxon>Tremellales</taxon>
        <taxon>Cryptococcaceae</taxon>
        <taxon>Kwoniella</taxon>
    </lineage>
</organism>
<evidence type="ECO:0000256" key="1">
    <source>
        <dbReference type="SAM" id="Phobius"/>
    </source>
</evidence>
<dbReference type="InterPro" id="IPR042099">
    <property type="entry name" value="ANL_N_sf"/>
</dbReference>
<name>A0AAX4K7I7_9TREE</name>
<dbReference type="SUPFAM" id="SSF56801">
    <property type="entry name" value="Acetyl-CoA synthetase-like"/>
    <property type="match status" value="1"/>
</dbReference>
<dbReference type="InterPro" id="IPR045851">
    <property type="entry name" value="AMP-bd_C_sf"/>
</dbReference>
<evidence type="ECO:0000313" key="4">
    <source>
        <dbReference type="Proteomes" id="UP001355207"/>
    </source>
</evidence>
<dbReference type="EMBL" id="CP144108">
    <property type="protein sequence ID" value="WWC93048.1"/>
    <property type="molecule type" value="Genomic_DNA"/>
</dbReference>
<dbReference type="GeneID" id="91098680"/>